<sequence length="96" mass="10705">MKHSRRHFGFLTLGMFGILVLGYILLASVVWFSQEINGQLQKTEASVVVQAPVPVISPTDYAQTILNSPENFRNTALETSPALRFAKGEKMFLMGF</sequence>
<proteinExistence type="predicted"/>
<evidence type="ECO:0000313" key="2">
    <source>
        <dbReference type="EMBL" id="OGB73531.1"/>
    </source>
</evidence>
<protein>
    <submittedName>
        <fullName evidence="2">Uncharacterized protein</fullName>
    </submittedName>
</protein>
<evidence type="ECO:0000313" key="3">
    <source>
        <dbReference type="Proteomes" id="UP000178085"/>
    </source>
</evidence>
<accession>A0A1F4NQ11</accession>
<dbReference type="AlphaFoldDB" id="A0A1F4NQ11"/>
<gene>
    <name evidence="2" type="ORF">A3K51_01600</name>
</gene>
<comment type="caution">
    <text evidence="2">The sequence shown here is derived from an EMBL/GenBank/DDBJ whole genome shotgun (WGS) entry which is preliminary data.</text>
</comment>
<dbReference type="EMBL" id="METD01000001">
    <property type="protein sequence ID" value="OGB73531.1"/>
    <property type="molecule type" value="Genomic_DNA"/>
</dbReference>
<keyword evidence="1" id="KW-1133">Transmembrane helix</keyword>
<feature type="transmembrane region" description="Helical" evidence="1">
    <location>
        <begin position="7"/>
        <end position="32"/>
    </location>
</feature>
<keyword evidence="1" id="KW-0472">Membrane</keyword>
<dbReference type="Proteomes" id="UP000178085">
    <property type="component" value="Unassembled WGS sequence"/>
</dbReference>
<reference evidence="2 3" key="1">
    <citation type="journal article" date="2016" name="Nat. Commun.">
        <title>Thousands of microbial genomes shed light on interconnected biogeochemical processes in an aquifer system.</title>
        <authorList>
            <person name="Anantharaman K."/>
            <person name="Brown C.T."/>
            <person name="Hug L.A."/>
            <person name="Sharon I."/>
            <person name="Castelle C.J."/>
            <person name="Probst A.J."/>
            <person name="Thomas B.C."/>
            <person name="Singh A."/>
            <person name="Wilkins M.J."/>
            <person name="Karaoz U."/>
            <person name="Brodie E.L."/>
            <person name="Williams K.H."/>
            <person name="Hubbard S.S."/>
            <person name="Banfield J.F."/>
        </authorList>
    </citation>
    <scope>NUCLEOTIDE SEQUENCE [LARGE SCALE GENOMIC DNA]</scope>
</reference>
<organism evidence="2 3">
    <name type="scientific">candidate division Kazan bacterium RIFCSPLOWO2_01_FULL_45_19</name>
    <dbReference type="NCBI Taxonomy" id="1798538"/>
    <lineage>
        <taxon>Bacteria</taxon>
        <taxon>Bacteria division Kazan-3B-28</taxon>
    </lineage>
</organism>
<name>A0A1F4NQ11_UNCK3</name>
<evidence type="ECO:0000256" key="1">
    <source>
        <dbReference type="SAM" id="Phobius"/>
    </source>
</evidence>
<keyword evidence="1" id="KW-0812">Transmembrane</keyword>